<name>A0AC34RIW6_9BILA</name>
<organism evidence="1 2">
    <name type="scientific">Panagrolaimus sp. JU765</name>
    <dbReference type="NCBI Taxonomy" id="591449"/>
    <lineage>
        <taxon>Eukaryota</taxon>
        <taxon>Metazoa</taxon>
        <taxon>Ecdysozoa</taxon>
        <taxon>Nematoda</taxon>
        <taxon>Chromadorea</taxon>
        <taxon>Rhabditida</taxon>
        <taxon>Tylenchina</taxon>
        <taxon>Panagrolaimomorpha</taxon>
        <taxon>Panagrolaimoidea</taxon>
        <taxon>Panagrolaimidae</taxon>
        <taxon>Panagrolaimus</taxon>
    </lineage>
</organism>
<sequence length="255" mass="29775">MIPPDRTMFKTPQLNRDSRSGGQQLSSMEKLIRYAEKDDWLLYLTALFGILMPGIMYFFYKKAHNAYLKYSRTRAVILSIFTYEAAEKLEDVDPLVVKLADTDFSAFQFYKGLCMFVVSYEEEQNPPPECFKFFEFLKEAKFEKRQKDLLQNVSFSTFVFVSNEEMVENAANFVDNFKKQLRDCGGHEFCDSVFCHDKQIKEQFDVWLTEARYTAKRIGIKKPIINQRQSTPETTGSDTDASLISLDDTDHEKYD</sequence>
<accession>A0AC34RIW6</accession>
<dbReference type="Proteomes" id="UP000887576">
    <property type="component" value="Unplaced"/>
</dbReference>
<proteinExistence type="predicted"/>
<evidence type="ECO:0000313" key="2">
    <source>
        <dbReference type="WBParaSite" id="JU765_v2.g7158.t1"/>
    </source>
</evidence>
<protein>
    <submittedName>
        <fullName evidence="2">Uncharacterized protein</fullName>
    </submittedName>
</protein>
<reference evidence="2" key="1">
    <citation type="submission" date="2022-11" db="UniProtKB">
        <authorList>
            <consortium name="WormBaseParasite"/>
        </authorList>
    </citation>
    <scope>IDENTIFICATION</scope>
</reference>
<evidence type="ECO:0000313" key="1">
    <source>
        <dbReference type="Proteomes" id="UP000887576"/>
    </source>
</evidence>
<dbReference type="WBParaSite" id="JU765_v2.g7158.t1">
    <property type="protein sequence ID" value="JU765_v2.g7158.t1"/>
    <property type="gene ID" value="JU765_v2.g7158"/>
</dbReference>